<protein>
    <submittedName>
        <fullName evidence="2">Uncharacterized protein</fullName>
    </submittedName>
</protein>
<proteinExistence type="predicted"/>
<dbReference type="EMBL" id="OW152841">
    <property type="protein sequence ID" value="CAH2062545.1"/>
    <property type="molecule type" value="Genomic_DNA"/>
</dbReference>
<sequence length="103" mass="11140">MLRAVSEGAGARPHRTPRLASPHLAFQRSLRTLGADGTQSELTEYNSSELALVAGAGKAACGARQGWKIKGLGRHRVRPLEGARRRRRGAQRRAAPTPRAPRP</sequence>
<organism evidence="2 3">
    <name type="scientific">Iphiclides podalirius</name>
    <name type="common">scarce swallowtail</name>
    <dbReference type="NCBI Taxonomy" id="110791"/>
    <lineage>
        <taxon>Eukaryota</taxon>
        <taxon>Metazoa</taxon>
        <taxon>Ecdysozoa</taxon>
        <taxon>Arthropoda</taxon>
        <taxon>Hexapoda</taxon>
        <taxon>Insecta</taxon>
        <taxon>Pterygota</taxon>
        <taxon>Neoptera</taxon>
        <taxon>Endopterygota</taxon>
        <taxon>Lepidoptera</taxon>
        <taxon>Glossata</taxon>
        <taxon>Ditrysia</taxon>
        <taxon>Papilionoidea</taxon>
        <taxon>Papilionidae</taxon>
        <taxon>Papilioninae</taxon>
        <taxon>Iphiclides</taxon>
    </lineage>
</organism>
<feature type="region of interest" description="Disordered" evidence="1">
    <location>
        <begin position="72"/>
        <end position="103"/>
    </location>
</feature>
<reference evidence="2" key="1">
    <citation type="submission" date="2022-03" db="EMBL/GenBank/DDBJ databases">
        <authorList>
            <person name="Martin H S."/>
        </authorList>
    </citation>
    <scope>NUCLEOTIDE SEQUENCE</scope>
</reference>
<keyword evidence="3" id="KW-1185">Reference proteome</keyword>
<dbReference type="Proteomes" id="UP000837857">
    <property type="component" value="Chromosome 29"/>
</dbReference>
<accession>A0ABN8IP10</accession>
<evidence type="ECO:0000313" key="3">
    <source>
        <dbReference type="Proteomes" id="UP000837857"/>
    </source>
</evidence>
<name>A0ABN8IP10_9NEOP</name>
<feature type="non-terminal residue" evidence="2">
    <location>
        <position position="103"/>
    </location>
</feature>
<gene>
    <name evidence="2" type="ORF">IPOD504_LOCUS12073</name>
</gene>
<evidence type="ECO:0000256" key="1">
    <source>
        <dbReference type="SAM" id="MobiDB-lite"/>
    </source>
</evidence>
<evidence type="ECO:0000313" key="2">
    <source>
        <dbReference type="EMBL" id="CAH2062545.1"/>
    </source>
</evidence>
<feature type="region of interest" description="Disordered" evidence="1">
    <location>
        <begin position="1"/>
        <end position="21"/>
    </location>
</feature>